<reference evidence="4" key="1">
    <citation type="submission" date="2020-06" db="EMBL/GenBank/DDBJ databases">
        <title>Legume-microbial interactions unlock mineral nutrients during tropical forest succession.</title>
        <authorList>
            <person name="Epihov D.Z."/>
        </authorList>
    </citation>
    <scope>NUCLEOTIDE SEQUENCE [LARGE SCALE GENOMIC DNA]</scope>
    <source>
        <strain evidence="4">Pan2503</strain>
    </source>
</reference>
<keyword evidence="2" id="KW-1133">Transmembrane helix</keyword>
<comment type="caution">
    <text evidence="4">The sequence shown here is derived from an EMBL/GenBank/DDBJ whole genome shotgun (WGS) entry which is preliminary data.</text>
</comment>
<dbReference type="AlphaFoldDB" id="A0A7V8T044"/>
<evidence type="ECO:0000256" key="1">
    <source>
        <dbReference type="SAM" id="MobiDB-lite"/>
    </source>
</evidence>
<keyword evidence="5" id="KW-1185">Reference proteome</keyword>
<protein>
    <recommendedName>
        <fullName evidence="6">Carboxypeptidase regulatory-like domain-containing protein</fullName>
    </recommendedName>
</protein>
<feature type="transmembrane region" description="Helical" evidence="2">
    <location>
        <begin position="302"/>
        <end position="321"/>
    </location>
</feature>
<feature type="compositionally biased region" description="Low complexity" evidence="1">
    <location>
        <begin position="269"/>
        <end position="280"/>
    </location>
</feature>
<name>A0A7V8T044_9BACT</name>
<sequence>MRWVFAILAGAMPALATISGTVVNGTTGQPQSGITVVLLRMGPTGPEPGGDGKADAQGKFSLNAETSTQGPTLVRATLDGVTYTKLIPPGMPSEGLTLDVYNASPKPGSTKVSKHLIFFDPTDQGLVVNEAYLFSNDGKTSWNDPQNGTLRFYLPAGAQGKVQINATEPHGMPLREPAAKTDKPDIYKVNFPVRPGETRFDLSYTTPYTAGTPYAGKVVSNDENTYLIVPKGVSLAGDDLNDMGEEPRTSAHIFGLKQASYKISLTGTADPSAQASDASGDSGGQDQGSQLSEVMPRLHTQLTPILALAFGILALGFLLLYRTPVEGKARTGQQVARSSSLLGVFRAKGAKNKEPSERRRG</sequence>
<evidence type="ECO:0000313" key="5">
    <source>
        <dbReference type="Proteomes" id="UP000567293"/>
    </source>
</evidence>
<accession>A0A7V8T044</accession>
<keyword evidence="2" id="KW-0472">Membrane</keyword>
<keyword evidence="3" id="KW-0732">Signal</keyword>
<gene>
    <name evidence="4" type="ORF">HRJ53_27900</name>
</gene>
<feature type="chain" id="PRO_5030768515" description="Carboxypeptidase regulatory-like domain-containing protein" evidence="3">
    <location>
        <begin position="17"/>
        <end position="361"/>
    </location>
</feature>
<feature type="signal peptide" evidence="3">
    <location>
        <begin position="1"/>
        <end position="16"/>
    </location>
</feature>
<feature type="region of interest" description="Disordered" evidence="1">
    <location>
        <begin position="268"/>
        <end position="290"/>
    </location>
</feature>
<dbReference type="EMBL" id="JACDQQ010002701">
    <property type="protein sequence ID" value="MBA0088829.1"/>
    <property type="molecule type" value="Genomic_DNA"/>
</dbReference>
<evidence type="ECO:0000256" key="2">
    <source>
        <dbReference type="SAM" id="Phobius"/>
    </source>
</evidence>
<keyword evidence="2" id="KW-0812">Transmembrane</keyword>
<evidence type="ECO:0000256" key="3">
    <source>
        <dbReference type="SAM" id="SignalP"/>
    </source>
</evidence>
<evidence type="ECO:0008006" key="6">
    <source>
        <dbReference type="Google" id="ProtNLM"/>
    </source>
</evidence>
<evidence type="ECO:0000313" key="4">
    <source>
        <dbReference type="EMBL" id="MBA0088829.1"/>
    </source>
</evidence>
<proteinExistence type="predicted"/>
<dbReference type="Proteomes" id="UP000567293">
    <property type="component" value="Unassembled WGS sequence"/>
</dbReference>
<organism evidence="4 5">
    <name type="scientific">Candidatus Acidiferrum panamense</name>
    <dbReference type="NCBI Taxonomy" id="2741543"/>
    <lineage>
        <taxon>Bacteria</taxon>
        <taxon>Pseudomonadati</taxon>
        <taxon>Acidobacteriota</taxon>
        <taxon>Terriglobia</taxon>
        <taxon>Candidatus Acidiferrales</taxon>
        <taxon>Candidatus Acidiferrum</taxon>
    </lineage>
</organism>